<accession>S2ED05</accession>
<evidence type="ECO:0000313" key="2">
    <source>
        <dbReference type="Proteomes" id="UP000006073"/>
    </source>
</evidence>
<evidence type="ECO:0000313" key="1">
    <source>
        <dbReference type="EMBL" id="EPA00269.1"/>
    </source>
</evidence>
<dbReference type="EMBL" id="ALWO02000005">
    <property type="protein sequence ID" value="EPA00269.1"/>
    <property type="molecule type" value="Genomic_DNA"/>
</dbReference>
<dbReference type="Proteomes" id="UP000006073">
    <property type="component" value="Unassembled WGS sequence"/>
</dbReference>
<gene>
    <name evidence="1" type="ORF">A33Q_0140</name>
</gene>
<reference evidence="1 2" key="1">
    <citation type="journal article" date="2013" name="Genome Announc.">
        <title>Draft Genome Sequence of Indibacter alkaliphilus Strain LW1T, Isolated from Lonar Lake, a Haloalkaline Lake in the Buldana District of Maharashtra, India.</title>
        <authorList>
            <person name="Singh A."/>
            <person name="Kumar Jangir P."/>
            <person name="Sharma R."/>
            <person name="Singh A."/>
            <person name="Kumar Pinnaka A."/>
            <person name="Shivaji S."/>
        </authorList>
    </citation>
    <scope>NUCLEOTIDE SEQUENCE [LARGE SCALE GENOMIC DNA]</scope>
    <source>
        <strain evidence="2">CCUG 57479 / KCTC 22604 / LW1</strain>
    </source>
</reference>
<sequence length="51" mass="6211">MHLGSQITQCKEDRGQKKENTLVIFHSPNRWLNCIRRNMGFFVWIEKLFFI</sequence>
<protein>
    <submittedName>
        <fullName evidence="1">Uncharacterized protein</fullName>
    </submittedName>
</protein>
<dbReference type="AlphaFoldDB" id="S2ED05"/>
<name>S2ED05_INDAL</name>
<keyword evidence="2" id="KW-1185">Reference proteome</keyword>
<comment type="caution">
    <text evidence="1">The sequence shown here is derived from an EMBL/GenBank/DDBJ whole genome shotgun (WGS) entry which is preliminary data.</text>
</comment>
<dbReference type="STRING" id="1189612.A33Q_0140"/>
<proteinExistence type="predicted"/>
<organism evidence="1 2">
    <name type="scientific">Indibacter alkaliphilus (strain CCUG 57479 / KCTC 22604 / LW1)</name>
    <dbReference type="NCBI Taxonomy" id="1189612"/>
    <lineage>
        <taxon>Bacteria</taxon>
        <taxon>Pseudomonadati</taxon>
        <taxon>Bacteroidota</taxon>
        <taxon>Cytophagia</taxon>
        <taxon>Cytophagales</taxon>
        <taxon>Cyclobacteriaceae</taxon>
    </lineage>
</organism>